<evidence type="ECO:0000256" key="6">
    <source>
        <dbReference type="ARBA" id="ARBA00023134"/>
    </source>
</evidence>
<evidence type="ECO:0000313" key="9">
    <source>
        <dbReference type="EMBL" id="AEQ51328.1"/>
    </source>
</evidence>
<sequence length="203" mass="21323">MTIVGVILAGGEGRRLGGVRKADLRLGNRALIDWVSGALEAQCSAIVISSGPKAFSAVPGRVCLADAENGIAGPTAGLLAGALWVRANARDSLMLSVSVDTPFWPDDFARRAADLLTGGHHCVVSAFGERDYPTNALWRPGPLISHLETIAPAPRGPSIRSVQAALGVRRLDYAQTHAQNPFAGVNTCGDLLALSRRLGQPER</sequence>
<organism evidence="9 10">
    <name type="scientific">Pelagibacterium halotolerans (strain DSM 22347 / JCM 15775 / CGMCC 1.7692 / B2)</name>
    <dbReference type="NCBI Taxonomy" id="1082931"/>
    <lineage>
        <taxon>Bacteria</taxon>
        <taxon>Pseudomonadati</taxon>
        <taxon>Pseudomonadota</taxon>
        <taxon>Alphaproteobacteria</taxon>
        <taxon>Hyphomicrobiales</taxon>
        <taxon>Devosiaceae</taxon>
        <taxon>Pelagibacterium</taxon>
    </lineage>
</organism>
<dbReference type="GO" id="GO:0046872">
    <property type="term" value="F:metal ion binding"/>
    <property type="evidence" value="ECO:0007669"/>
    <property type="project" value="UniProtKB-KW"/>
</dbReference>
<dbReference type="InterPro" id="IPR029044">
    <property type="entry name" value="Nucleotide-diphossugar_trans"/>
</dbReference>
<keyword evidence="7" id="KW-0501">Molybdenum cofactor biosynthesis</keyword>
<accession>G4R850</accession>
<dbReference type="RefSeq" id="WP_014130477.1">
    <property type="nucleotide sequence ID" value="NC_016078.1"/>
</dbReference>
<feature type="domain" description="MobA-like NTP transferase" evidence="8">
    <location>
        <begin position="5"/>
        <end position="153"/>
    </location>
</feature>
<keyword evidence="1" id="KW-0963">Cytoplasm</keyword>
<protein>
    <submittedName>
        <fullName evidence="9">Molybdopterin-guanine dinucleotide biosynthesis protein MobA</fullName>
    </submittedName>
</protein>
<dbReference type="GO" id="GO:0016779">
    <property type="term" value="F:nucleotidyltransferase activity"/>
    <property type="evidence" value="ECO:0007669"/>
    <property type="project" value="TreeGrafter"/>
</dbReference>
<evidence type="ECO:0000256" key="3">
    <source>
        <dbReference type="ARBA" id="ARBA00022723"/>
    </source>
</evidence>
<name>G4R850_PELHB</name>
<evidence type="ECO:0000259" key="8">
    <source>
        <dbReference type="Pfam" id="PF12804"/>
    </source>
</evidence>
<dbReference type="PANTHER" id="PTHR19136:SF81">
    <property type="entry name" value="MOLYBDENUM COFACTOR GUANYLYLTRANSFERASE"/>
    <property type="match status" value="1"/>
</dbReference>
<keyword evidence="5" id="KW-0460">Magnesium</keyword>
<dbReference type="PANTHER" id="PTHR19136">
    <property type="entry name" value="MOLYBDENUM COFACTOR GUANYLYLTRANSFERASE"/>
    <property type="match status" value="1"/>
</dbReference>
<keyword evidence="4" id="KW-0547">Nucleotide-binding</keyword>
<dbReference type="Gene3D" id="3.90.550.10">
    <property type="entry name" value="Spore Coat Polysaccharide Biosynthesis Protein SpsA, Chain A"/>
    <property type="match status" value="1"/>
</dbReference>
<evidence type="ECO:0000256" key="2">
    <source>
        <dbReference type="ARBA" id="ARBA00022679"/>
    </source>
</evidence>
<gene>
    <name evidence="9" type="ordered locus">KKY_1305</name>
</gene>
<dbReference type="STRING" id="1082931.KKY_1305"/>
<dbReference type="EMBL" id="CP003075">
    <property type="protein sequence ID" value="AEQ51328.1"/>
    <property type="molecule type" value="Genomic_DNA"/>
</dbReference>
<evidence type="ECO:0000313" key="10">
    <source>
        <dbReference type="Proteomes" id="UP000008850"/>
    </source>
</evidence>
<evidence type="ECO:0000256" key="4">
    <source>
        <dbReference type="ARBA" id="ARBA00022741"/>
    </source>
</evidence>
<dbReference type="CDD" id="cd02503">
    <property type="entry name" value="MobA"/>
    <property type="match status" value="1"/>
</dbReference>
<reference evidence="9 10" key="1">
    <citation type="journal article" date="2012" name="J. Bacteriol.">
        <title>Complete genome sequence of Pelagibacterium halotolerans B2T.</title>
        <authorList>
            <person name="Huo Y.Y."/>
            <person name="Cheng H."/>
            <person name="Han X.F."/>
            <person name="Jiang X.W."/>
            <person name="Sun C."/>
            <person name="Zhang X.Q."/>
            <person name="Zhu X.F."/>
            <person name="Liu Y.F."/>
            <person name="Li P.F."/>
            <person name="Ni P.X."/>
            <person name="Wu M."/>
        </authorList>
    </citation>
    <scope>NUCLEOTIDE SEQUENCE [LARGE SCALE GENOMIC DNA]</scope>
    <source>
        <strain evidence="10">DSM 22347 / JCM 15775 / CGMCC 1.7692 / B2</strain>
    </source>
</reference>
<dbReference type="HOGENOM" id="CLU_055597_5_0_5"/>
<dbReference type="AlphaFoldDB" id="G4R850"/>
<keyword evidence="10" id="KW-1185">Reference proteome</keyword>
<dbReference type="Pfam" id="PF12804">
    <property type="entry name" value="NTP_transf_3"/>
    <property type="match status" value="1"/>
</dbReference>
<keyword evidence="6" id="KW-0342">GTP-binding</keyword>
<dbReference type="InterPro" id="IPR025877">
    <property type="entry name" value="MobA-like_NTP_Trfase"/>
</dbReference>
<evidence type="ECO:0000256" key="5">
    <source>
        <dbReference type="ARBA" id="ARBA00022842"/>
    </source>
</evidence>
<dbReference type="eggNOG" id="COG0746">
    <property type="taxonomic scope" value="Bacteria"/>
</dbReference>
<evidence type="ECO:0000256" key="1">
    <source>
        <dbReference type="ARBA" id="ARBA00022490"/>
    </source>
</evidence>
<dbReference type="KEGG" id="phl:KKY_1305"/>
<dbReference type="SUPFAM" id="SSF53448">
    <property type="entry name" value="Nucleotide-diphospho-sugar transferases"/>
    <property type="match status" value="1"/>
</dbReference>
<evidence type="ECO:0000256" key="7">
    <source>
        <dbReference type="ARBA" id="ARBA00023150"/>
    </source>
</evidence>
<keyword evidence="2" id="KW-0808">Transferase</keyword>
<proteinExistence type="predicted"/>
<dbReference type="Proteomes" id="UP000008850">
    <property type="component" value="Chromosome"/>
</dbReference>
<keyword evidence="3" id="KW-0479">Metal-binding</keyword>
<dbReference type="GO" id="GO:0005525">
    <property type="term" value="F:GTP binding"/>
    <property type="evidence" value="ECO:0007669"/>
    <property type="project" value="UniProtKB-KW"/>
</dbReference>
<dbReference type="InterPro" id="IPR013482">
    <property type="entry name" value="Molybde_CF_guanTrfase"/>
</dbReference>
<dbReference type="GO" id="GO:0006777">
    <property type="term" value="P:Mo-molybdopterin cofactor biosynthetic process"/>
    <property type="evidence" value="ECO:0007669"/>
    <property type="project" value="UniProtKB-KW"/>
</dbReference>